<dbReference type="OrthoDB" id="660555at2759"/>
<dbReference type="SMART" id="SM00064">
    <property type="entry name" value="FYVE"/>
    <property type="match status" value="1"/>
</dbReference>
<feature type="compositionally biased region" description="Polar residues" evidence="5">
    <location>
        <begin position="391"/>
        <end position="408"/>
    </location>
</feature>
<feature type="compositionally biased region" description="Low complexity" evidence="5">
    <location>
        <begin position="138"/>
        <end position="149"/>
    </location>
</feature>
<keyword evidence="8" id="KW-1185">Reference proteome</keyword>
<evidence type="ECO:0000259" key="6">
    <source>
        <dbReference type="PROSITE" id="PS50178"/>
    </source>
</evidence>
<feature type="region of interest" description="Disordered" evidence="5">
    <location>
        <begin position="343"/>
        <end position="363"/>
    </location>
</feature>
<evidence type="ECO:0000313" key="8">
    <source>
        <dbReference type="Proteomes" id="UP000693981"/>
    </source>
</evidence>
<keyword evidence="1" id="KW-0479">Metal-binding</keyword>
<comment type="caution">
    <text evidence="7">The sequence shown here is derived from an EMBL/GenBank/DDBJ whole genome shotgun (WGS) entry which is preliminary data.</text>
</comment>
<dbReference type="Pfam" id="PF01363">
    <property type="entry name" value="FYVE"/>
    <property type="match status" value="1"/>
</dbReference>
<dbReference type="InterPro" id="IPR017455">
    <property type="entry name" value="Znf_FYVE-rel"/>
</dbReference>
<protein>
    <recommendedName>
        <fullName evidence="6">FYVE-type domain-containing protein</fullName>
    </recommendedName>
</protein>
<name>A0A8T1VV32_9STRA</name>
<dbReference type="GO" id="GO:0008270">
    <property type="term" value="F:zinc ion binding"/>
    <property type="evidence" value="ECO:0007669"/>
    <property type="project" value="UniProtKB-KW"/>
</dbReference>
<accession>A0A8T1VV32</accession>
<feature type="region of interest" description="Disordered" evidence="5">
    <location>
        <begin position="391"/>
        <end position="432"/>
    </location>
</feature>
<sequence>MTDSAPLSFPALNICARAARARSGPKIVTGVPVSAWRKDDQALRCGTCSKKFGLLRRKHHCRACGDICCRRCLGSCLVDVPEQGVDMAFTCARCVQKNMGKSAFVDDINWPFPDDLQSSKLRPSRSANSIATMAMSDCSSSSTPASPCSFARSLTPSGPSPKDSRGYEVVVSQYRNLKLHSICSLLVDYLDCIGGAIVLVQGKHLWVIGHKGLHPRVLRDPTFLCICSRALDSHSAVIVPDPADSSLTTTMADPGTFQFFGASPLFDVRESSGPALGCIVALDTRSRRATSAAKMKTTLNNLADHVMDQLAEEETILRIYAAGDFKIFASNAVDSSPESAAADSFDGFSSTSSTGVSCSPFSSMHTMRSRRSNSFACGDESFVRSANQIGDSSTCAQVDQTENKLNTPRSKKQLKSQYFVRDSRSASTLQAA</sequence>
<evidence type="ECO:0000313" key="7">
    <source>
        <dbReference type="EMBL" id="KAG7385342.1"/>
    </source>
</evidence>
<feature type="domain" description="FYVE-type" evidence="6">
    <location>
        <begin position="39"/>
        <end position="99"/>
    </location>
</feature>
<proteinExistence type="predicted"/>
<evidence type="ECO:0000256" key="4">
    <source>
        <dbReference type="PROSITE-ProRule" id="PRU00091"/>
    </source>
</evidence>
<evidence type="ECO:0000256" key="3">
    <source>
        <dbReference type="ARBA" id="ARBA00022833"/>
    </source>
</evidence>
<gene>
    <name evidence="7" type="ORF">PHYBOEH_009081</name>
</gene>
<dbReference type="PANTHER" id="PTHR43102:SF2">
    <property type="entry name" value="GAF DOMAIN-CONTAINING PROTEIN"/>
    <property type="match status" value="1"/>
</dbReference>
<keyword evidence="3" id="KW-0862">Zinc</keyword>
<reference evidence="7" key="1">
    <citation type="submission" date="2021-02" db="EMBL/GenBank/DDBJ databases">
        <authorList>
            <person name="Palmer J.M."/>
        </authorList>
    </citation>
    <scope>NUCLEOTIDE SEQUENCE</scope>
    <source>
        <strain evidence="7">SCRP23</strain>
    </source>
</reference>
<evidence type="ECO:0000256" key="5">
    <source>
        <dbReference type="SAM" id="MobiDB-lite"/>
    </source>
</evidence>
<feature type="region of interest" description="Disordered" evidence="5">
    <location>
        <begin position="138"/>
        <end position="165"/>
    </location>
</feature>
<keyword evidence="2 4" id="KW-0863">Zinc-finger</keyword>
<dbReference type="PROSITE" id="PS50178">
    <property type="entry name" value="ZF_FYVE"/>
    <property type="match status" value="1"/>
</dbReference>
<dbReference type="PANTHER" id="PTHR43102">
    <property type="entry name" value="SLR1143 PROTEIN"/>
    <property type="match status" value="1"/>
</dbReference>
<dbReference type="InterPro" id="IPR000306">
    <property type="entry name" value="Znf_FYVE"/>
</dbReference>
<evidence type="ECO:0000256" key="1">
    <source>
        <dbReference type="ARBA" id="ARBA00022723"/>
    </source>
</evidence>
<evidence type="ECO:0000256" key="2">
    <source>
        <dbReference type="ARBA" id="ARBA00022771"/>
    </source>
</evidence>
<dbReference type="AlphaFoldDB" id="A0A8T1VV32"/>
<dbReference type="EMBL" id="JAGDFL010000554">
    <property type="protein sequence ID" value="KAG7385342.1"/>
    <property type="molecule type" value="Genomic_DNA"/>
</dbReference>
<organism evidence="7 8">
    <name type="scientific">Phytophthora boehmeriae</name>
    <dbReference type="NCBI Taxonomy" id="109152"/>
    <lineage>
        <taxon>Eukaryota</taxon>
        <taxon>Sar</taxon>
        <taxon>Stramenopiles</taxon>
        <taxon>Oomycota</taxon>
        <taxon>Peronosporomycetes</taxon>
        <taxon>Peronosporales</taxon>
        <taxon>Peronosporaceae</taxon>
        <taxon>Phytophthora</taxon>
    </lineage>
</organism>
<dbReference type="Proteomes" id="UP000693981">
    <property type="component" value="Unassembled WGS sequence"/>
</dbReference>